<comment type="caution">
    <text evidence="8">The sequence shown here is derived from an EMBL/GenBank/DDBJ whole genome shotgun (WGS) entry which is preliminary data.</text>
</comment>
<keyword evidence="9" id="KW-1185">Reference proteome</keyword>
<keyword evidence="7" id="KW-0472">Membrane</keyword>
<keyword evidence="7" id="KW-1133">Transmembrane helix</keyword>
<comment type="similarity">
    <text evidence="1">Belongs to the UDP-glycosyltransferase family.</text>
</comment>
<evidence type="ECO:0000256" key="6">
    <source>
        <dbReference type="ARBA" id="ARBA00047475"/>
    </source>
</evidence>
<dbReference type="SUPFAM" id="SSF53756">
    <property type="entry name" value="UDP-Glycosyltransferase/glycogen phosphorylase"/>
    <property type="match status" value="1"/>
</dbReference>
<dbReference type="Pfam" id="PF00201">
    <property type="entry name" value="UDPGT"/>
    <property type="match status" value="1"/>
</dbReference>
<evidence type="ECO:0000256" key="5">
    <source>
        <dbReference type="ARBA" id="ARBA00022729"/>
    </source>
</evidence>
<organism evidence="8 9">
    <name type="scientific">Caenorhabditis bovis</name>
    <dbReference type="NCBI Taxonomy" id="2654633"/>
    <lineage>
        <taxon>Eukaryota</taxon>
        <taxon>Metazoa</taxon>
        <taxon>Ecdysozoa</taxon>
        <taxon>Nematoda</taxon>
        <taxon>Chromadorea</taxon>
        <taxon>Rhabditida</taxon>
        <taxon>Rhabditina</taxon>
        <taxon>Rhabditomorpha</taxon>
        <taxon>Rhabditoidea</taxon>
        <taxon>Rhabditidae</taxon>
        <taxon>Peloderinae</taxon>
        <taxon>Caenorhabditis</taxon>
    </lineage>
</organism>
<dbReference type="PANTHER" id="PTHR48043">
    <property type="entry name" value="EG:EG0003.4 PROTEIN-RELATED"/>
    <property type="match status" value="1"/>
</dbReference>
<dbReference type="EMBL" id="CADEPM010000001">
    <property type="protein sequence ID" value="CAB3397173.1"/>
    <property type="molecule type" value="Genomic_DNA"/>
</dbReference>
<dbReference type="InterPro" id="IPR050271">
    <property type="entry name" value="UDP-glycosyltransferase"/>
</dbReference>
<protein>
    <recommendedName>
        <fullName evidence="2">glucuronosyltransferase</fullName>
        <ecNumber evidence="2">2.4.1.17</ecNumber>
    </recommendedName>
</protein>
<feature type="transmembrane region" description="Helical" evidence="7">
    <location>
        <begin position="408"/>
        <end position="431"/>
    </location>
</feature>
<accession>A0A8S1E8D3</accession>
<evidence type="ECO:0000313" key="9">
    <source>
        <dbReference type="Proteomes" id="UP000494206"/>
    </source>
</evidence>
<name>A0A8S1E8D3_9PELO</name>
<evidence type="ECO:0000256" key="4">
    <source>
        <dbReference type="ARBA" id="ARBA00022679"/>
    </source>
</evidence>
<dbReference type="Proteomes" id="UP000494206">
    <property type="component" value="Unassembled WGS sequence"/>
</dbReference>
<dbReference type="EC" id="2.4.1.17" evidence="2"/>
<keyword evidence="3" id="KW-0328">Glycosyltransferase</keyword>
<proteinExistence type="inferred from homology"/>
<dbReference type="AlphaFoldDB" id="A0A8S1E8D3"/>
<gene>
    <name evidence="8" type="ORF">CBOVIS_LOCUS631</name>
</gene>
<sequence>MLNVANSIADGGHNVTILRPYHSGFSIPKDINKKPNIEILDYIPDHYEPVHPMFEHVSKGLWYEKPTLFSMPSTAFSFSSLVTSSLATTNRYVLTDKELHIKLKSRNFDAFVVEIFDLSGFYLNEILEIPAIIGVFSAVRQGPTEQMFGGVNVLFKDWYAFFWNSVLFGRLFEQQHENYAHLVNTSKTMTEIVTKSSFFMVNANPYLDFPIPTPPSIVQIGGFTMSKYNAEKLSSEYEKILSEHDSAVFISFGSMTKSSQMPEHYKAGIIQMFKLLPEITFIWKYEKDDSEFIKQLPNNVHLKTWVPIFAEQPHNAKMLSQHGGAEIYEKEELSDGKKLANVIEHIVNNPRYQKNAEQLRDILKHQPIDPKTVLLSHVEFAARFPNMKSSLVPSLINRDLVSYYCLDLVLFLASLALFVFFAIAKSISWLYRKFRSSIKDKTA</sequence>
<reference evidence="8 9" key="1">
    <citation type="submission" date="2020-04" db="EMBL/GenBank/DDBJ databases">
        <authorList>
            <person name="Laetsch R D."/>
            <person name="Stevens L."/>
            <person name="Kumar S."/>
            <person name="Blaxter L. M."/>
        </authorList>
    </citation>
    <scope>NUCLEOTIDE SEQUENCE [LARGE SCALE GENOMIC DNA]</scope>
</reference>
<dbReference type="Gene3D" id="3.40.50.2000">
    <property type="entry name" value="Glycogen Phosphorylase B"/>
    <property type="match status" value="2"/>
</dbReference>
<keyword evidence="5" id="KW-0732">Signal</keyword>
<evidence type="ECO:0000256" key="3">
    <source>
        <dbReference type="ARBA" id="ARBA00022676"/>
    </source>
</evidence>
<comment type="catalytic activity">
    <reaction evidence="6">
        <text>glucuronate acceptor + UDP-alpha-D-glucuronate = acceptor beta-D-glucuronoside + UDP + H(+)</text>
        <dbReference type="Rhea" id="RHEA:21032"/>
        <dbReference type="ChEBI" id="CHEBI:15378"/>
        <dbReference type="ChEBI" id="CHEBI:58052"/>
        <dbReference type="ChEBI" id="CHEBI:58223"/>
        <dbReference type="ChEBI" id="CHEBI:132367"/>
        <dbReference type="ChEBI" id="CHEBI:132368"/>
        <dbReference type="EC" id="2.4.1.17"/>
    </reaction>
</comment>
<keyword evidence="7" id="KW-0812">Transmembrane</keyword>
<evidence type="ECO:0000256" key="2">
    <source>
        <dbReference type="ARBA" id="ARBA00012544"/>
    </source>
</evidence>
<dbReference type="GO" id="GO:0015020">
    <property type="term" value="F:glucuronosyltransferase activity"/>
    <property type="evidence" value="ECO:0007669"/>
    <property type="project" value="UniProtKB-EC"/>
</dbReference>
<dbReference type="CDD" id="cd03784">
    <property type="entry name" value="GT1_Gtf-like"/>
    <property type="match status" value="1"/>
</dbReference>
<dbReference type="InterPro" id="IPR002213">
    <property type="entry name" value="UDP_glucos_trans"/>
</dbReference>
<dbReference type="OrthoDB" id="5835829at2759"/>
<dbReference type="PANTHER" id="PTHR48043:SF127">
    <property type="entry name" value="GLUCURONOSYLTRANSFERASE"/>
    <property type="match status" value="1"/>
</dbReference>
<evidence type="ECO:0000256" key="1">
    <source>
        <dbReference type="ARBA" id="ARBA00009995"/>
    </source>
</evidence>
<evidence type="ECO:0000313" key="8">
    <source>
        <dbReference type="EMBL" id="CAB3397173.1"/>
    </source>
</evidence>
<keyword evidence="4" id="KW-0808">Transferase</keyword>
<evidence type="ECO:0000256" key="7">
    <source>
        <dbReference type="SAM" id="Phobius"/>
    </source>
</evidence>